<reference evidence="2" key="1">
    <citation type="submission" date="2016-11" db="EMBL/GenBank/DDBJ databases">
        <authorList>
            <person name="Varghese N."/>
            <person name="Submissions S."/>
        </authorList>
    </citation>
    <scope>NUCLEOTIDE SEQUENCE [LARGE SCALE GENOMIC DNA]</scope>
    <source>
        <strain evidence="2">DSM 24579</strain>
    </source>
</reference>
<evidence type="ECO:0000313" key="1">
    <source>
        <dbReference type="EMBL" id="SHG40167.1"/>
    </source>
</evidence>
<dbReference type="EMBL" id="FQVT01000011">
    <property type="protein sequence ID" value="SHG40167.1"/>
    <property type="molecule type" value="Genomic_DNA"/>
</dbReference>
<name>A0A1M5JHZ5_SALEC</name>
<gene>
    <name evidence="1" type="ORF">SAMN05444483_11113</name>
</gene>
<evidence type="ECO:0008006" key="3">
    <source>
        <dbReference type="Google" id="ProtNLM"/>
    </source>
</evidence>
<proteinExistence type="predicted"/>
<protein>
    <recommendedName>
        <fullName evidence="3">HTH cro/C1-type domain-containing protein</fullName>
    </recommendedName>
</protein>
<dbReference type="Gene3D" id="1.10.260.40">
    <property type="entry name" value="lambda repressor-like DNA-binding domains"/>
    <property type="match status" value="1"/>
</dbReference>
<dbReference type="STRING" id="1073325.SAMN05444483_11113"/>
<dbReference type="GO" id="GO:0003677">
    <property type="term" value="F:DNA binding"/>
    <property type="evidence" value="ECO:0007669"/>
    <property type="project" value="InterPro"/>
</dbReference>
<sequence>MASKNTKSQVIQQQKLINKLICRFITEKFLSPTRDENGREISQNEYSEIIDISSSVLTKMKNEVGYNIPLSTIYSICEKEQLSLSDFFRQFEQRFPEAIIK</sequence>
<organism evidence="1 2">
    <name type="scientific">Salegentibacter echinorum</name>
    <dbReference type="NCBI Taxonomy" id="1073325"/>
    <lineage>
        <taxon>Bacteria</taxon>
        <taxon>Pseudomonadati</taxon>
        <taxon>Bacteroidota</taxon>
        <taxon>Flavobacteriia</taxon>
        <taxon>Flavobacteriales</taxon>
        <taxon>Flavobacteriaceae</taxon>
        <taxon>Salegentibacter</taxon>
    </lineage>
</organism>
<accession>A0A1M5JHZ5</accession>
<dbReference type="AlphaFoldDB" id="A0A1M5JHZ5"/>
<evidence type="ECO:0000313" key="2">
    <source>
        <dbReference type="Proteomes" id="UP000183945"/>
    </source>
</evidence>
<keyword evidence="2" id="KW-1185">Reference proteome</keyword>
<dbReference type="InterPro" id="IPR010982">
    <property type="entry name" value="Lambda_DNA-bd_dom_sf"/>
</dbReference>
<dbReference type="Proteomes" id="UP000183945">
    <property type="component" value="Unassembled WGS sequence"/>
</dbReference>